<accession>A0A0D6PJX0</accession>
<keyword evidence="2" id="KW-1133">Transmembrane helix</keyword>
<dbReference type="InterPro" id="IPR050400">
    <property type="entry name" value="Bact_Cytoskel_RodZ"/>
</dbReference>
<dbReference type="Pfam" id="PF13413">
    <property type="entry name" value="HTH_25"/>
    <property type="match status" value="1"/>
</dbReference>
<dbReference type="EMBL" id="BANC01000110">
    <property type="protein sequence ID" value="GAN81696.1"/>
    <property type="molecule type" value="Genomic_DNA"/>
</dbReference>
<dbReference type="GO" id="GO:0003677">
    <property type="term" value="F:DNA binding"/>
    <property type="evidence" value="ECO:0007669"/>
    <property type="project" value="InterPro"/>
</dbReference>
<dbReference type="Proteomes" id="UP000032668">
    <property type="component" value="Unassembled WGS sequence"/>
</dbReference>
<feature type="compositionally biased region" description="Low complexity" evidence="1">
    <location>
        <begin position="182"/>
        <end position="228"/>
    </location>
</feature>
<feature type="region of interest" description="Disordered" evidence="1">
    <location>
        <begin position="332"/>
        <end position="355"/>
    </location>
</feature>
<proteinExistence type="predicted"/>
<evidence type="ECO:0000259" key="3">
    <source>
        <dbReference type="Pfam" id="PF13464"/>
    </source>
</evidence>
<keyword evidence="2" id="KW-0472">Membrane</keyword>
<dbReference type="RefSeq" id="WP_048880080.1">
    <property type="nucleotide sequence ID" value="NZ_BANC01000110.1"/>
</dbReference>
<evidence type="ECO:0000313" key="5">
    <source>
        <dbReference type="Proteomes" id="UP000032668"/>
    </source>
</evidence>
<evidence type="ECO:0000256" key="2">
    <source>
        <dbReference type="SAM" id="Phobius"/>
    </source>
</evidence>
<comment type="caution">
    <text evidence="4">The sequence shown here is derived from an EMBL/GenBank/DDBJ whole genome shotgun (WGS) entry which is preliminary data.</text>
</comment>
<evidence type="ECO:0000256" key="1">
    <source>
        <dbReference type="SAM" id="MobiDB-lite"/>
    </source>
</evidence>
<feature type="compositionally biased region" description="Polar residues" evidence="1">
    <location>
        <begin position="335"/>
        <end position="355"/>
    </location>
</feature>
<reference evidence="4 5" key="1">
    <citation type="submission" date="2012-11" db="EMBL/GenBank/DDBJ databases">
        <title>Whole genome sequence of Acidocella aminolytica 101 = DSM 11237.</title>
        <authorList>
            <person name="Azuma Y."/>
            <person name="Higashiura N."/>
            <person name="Hirakawa H."/>
            <person name="Matsushita K."/>
        </authorList>
    </citation>
    <scope>NUCLEOTIDE SEQUENCE [LARGE SCALE GENOMIC DNA]</scope>
    <source>
        <strain evidence="5">101 / DSM 11237</strain>
    </source>
</reference>
<dbReference type="InterPro" id="IPR025194">
    <property type="entry name" value="RodZ-like_C"/>
</dbReference>
<gene>
    <name evidence="4" type="ORF">Aam_112_016</name>
</gene>
<protein>
    <recommendedName>
        <fullName evidence="3">Cytoskeleton protein RodZ-like C-terminal domain-containing protein</fullName>
    </recommendedName>
</protein>
<dbReference type="AlphaFoldDB" id="A0A0D6PJX0"/>
<organism evidence="4 5">
    <name type="scientific">Acidocella aminolytica 101 = DSM 11237</name>
    <dbReference type="NCBI Taxonomy" id="1120923"/>
    <lineage>
        <taxon>Bacteria</taxon>
        <taxon>Pseudomonadati</taxon>
        <taxon>Pseudomonadota</taxon>
        <taxon>Alphaproteobacteria</taxon>
        <taxon>Acetobacterales</taxon>
        <taxon>Acidocellaceae</taxon>
        <taxon>Acidocella</taxon>
    </lineage>
</organism>
<keyword evidence="5" id="KW-1185">Reference proteome</keyword>
<feature type="domain" description="Cytoskeleton protein RodZ-like C-terminal" evidence="3">
    <location>
        <begin position="262"/>
        <end position="329"/>
    </location>
</feature>
<keyword evidence="2" id="KW-0812">Transmembrane</keyword>
<dbReference type="CDD" id="cd00093">
    <property type="entry name" value="HTH_XRE"/>
    <property type="match status" value="1"/>
</dbReference>
<dbReference type="InterPro" id="IPR010982">
    <property type="entry name" value="Lambda_DNA-bd_dom_sf"/>
</dbReference>
<dbReference type="OrthoDB" id="9790252at2"/>
<evidence type="ECO:0000313" key="4">
    <source>
        <dbReference type="EMBL" id="GAN81696.1"/>
    </source>
</evidence>
<name>A0A0D6PJX0_9PROT</name>
<dbReference type="Pfam" id="PF13464">
    <property type="entry name" value="RodZ_C"/>
    <property type="match status" value="1"/>
</dbReference>
<dbReference type="PANTHER" id="PTHR34475:SF1">
    <property type="entry name" value="CYTOSKELETON PROTEIN RODZ"/>
    <property type="match status" value="1"/>
</dbReference>
<dbReference type="PANTHER" id="PTHR34475">
    <property type="match status" value="1"/>
</dbReference>
<dbReference type="SUPFAM" id="SSF47413">
    <property type="entry name" value="lambda repressor-like DNA-binding domains"/>
    <property type="match status" value="1"/>
</dbReference>
<feature type="region of interest" description="Disordered" evidence="1">
    <location>
        <begin position="156"/>
        <end position="228"/>
    </location>
</feature>
<dbReference type="InterPro" id="IPR001387">
    <property type="entry name" value="Cro/C1-type_HTH"/>
</dbReference>
<dbReference type="STRING" id="1120923.SAMN02746095_00625"/>
<sequence length="355" mass="36080">MADHLTGTGTIQPEYTHPAAQVGAGLREVRERLGLKLPEIAQRLRIRTEFLSAIEAGDLSSLPGTAYRAGFVRSYAQALGLNGEEILDRFRNAGQMGEAPKTEVQFLAPVPDRGVPKGALILIGFVIVLAGYGLWYRHTEHERRLAQSVTQVPAALQPLTTPPKVTPPADTAPAPAKPPATPSTATTTLSAQPQAPAQPASATSTPTAIVPQSAASQPATAPAAPPALQTSATAVAPAAPAATVPTAAASTQATPPGAGMMITATQNSWIQVTASNGNILFSKVLNAGDSWPVPQMAGLKMTTGNAGGTIITTNGKPGQPLGAEGVVLRGYQLTPPASNGTAASSTPAPSTGTAP</sequence>
<feature type="transmembrane region" description="Helical" evidence="2">
    <location>
        <begin position="118"/>
        <end position="136"/>
    </location>
</feature>
<dbReference type="Gene3D" id="1.10.260.40">
    <property type="entry name" value="lambda repressor-like DNA-binding domains"/>
    <property type="match status" value="1"/>
</dbReference>